<organism evidence="1 2">
    <name type="scientific">Luteibacter sahnii</name>
    <dbReference type="NCBI Taxonomy" id="3021977"/>
    <lineage>
        <taxon>Bacteria</taxon>
        <taxon>Pseudomonadati</taxon>
        <taxon>Pseudomonadota</taxon>
        <taxon>Gammaproteobacteria</taxon>
        <taxon>Lysobacterales</taxon>
        <taxon>Rhodanobacteraceae</taxon>
        <taxon>Luteibacter</taxon>
    </lineage>
</organism>
<protein>
    <recommendedName>
        <fullName evidence="3">DUF2188 domain-containing protein</fullName>
    </recommendedName>
</protein>
<comment type="caution">
    <text evidence="1">The sequence shown here is derived from an EMBL/GenBank/DDBJ whole genome shotgun (WGS) entry which is preliminary data.</text>
</comment>
<gene>
    <name evidence="1" type="ORF">P3W24_13070</name>
</gene>
<dbReference type="RefSeq" id="WP_320551836.1">
    <property type="nucleotide sequence ID" value="NZ_JAQLOK010000004.1"/>
</dbReference>
<dbReference type="Proteomes" id="UP001528850">
    <property type="component" value="Unassembled WGS sequence"/>
</dbReference>
<evidence type="ECO:0000313" key="1">
    <source>
        <dbReference type="EMBL" id="MDF4025902.1"/>
    </source>
</evidence>
<name>A0ABT6BFD1_9GAMM</name>
<dbReference type="EMBL" id="JARJJS010000003">
    <property type="protein sequence ID" value="MDF4025902.1"/>
    <property type="molecule type" value="Genomic_DNA"/>
</dbReference>
<reference evidence="1 2" key="1">
    <citation type="journal article" date="2024" name="Curr. Microbiol.">
        <title>Luteibacter sahnii sp. nov., A Novel Yellow-Colored Xanthomonadin Pigment Producing Probiotic Bacterium from Healthy Rice Seed Microbiome.</title>
        <authorList>
            <person name="Jaiswal G."/>
            <person name="Rana R."/>
            <person name="Nayak P.K."/>
            <person name="Chouhan R."/>
            <person name="Gandhi S.G."/>
            <person name="Patel H.K."/>
            <person name="Patil P.B."/>
        </authorList>
    </citation>
    <scope>NUCLEOTIDE SEQUENCE [LARGE SCALE GENOMIC DNA]</scope>
    <source>
        <strain evidence="1 2">PPL201</strain>
    </source>
</reference>
<evidence type="ECO:0000313" key="2">
    <source>
        <dbReference type="Proteomes" id="UP001528850"/>
    </source>
</evidence>
<evidence type="ECO:0008006" key="3">
    <source>
        <dbReference type="Google" id="ProtNLM"/>
    </source>
</evidence>
<accession>A0ABT6BFD1</accession>
<proteinExistence type="predicted"/>
<keyword evidence="2" id="KW-1185">Reference proteome</keyword>
<sequence>MNRKKPALPSPTTLYLPHAVDGPFPWRVLHEQHRVGAYASQDEAMKFALHLAASIHRNHGVTVRMRFEDENGHWETVEAYSETEKASTA</sequence>